<keyword evidence="6 8" id="KW-1133">Transmembrane helix</keyword>
<dbReference type="AlphaFoldDB" id="A0A8H7HFH4"/>
<reference evidence="11" key="1">
    <citation type="submission" date="2020-09" db="EMBL/GenBank/DDBJ databases">
        <title>Comparative genome analyses of four rice-infecting Rhizoctonia solani isolates reveal extensive enrichment of homogalacturonan modification genes.</title>
        <authorList>
            <person name="Lee D.-Y."/>
            <person name="Jeon J."/>
            <person name="Kim K.-T."/>
            <person name="Cheong K."/>
            <person name="Song H."/>
            <person name="Choi G."/>
            <person name="Ko J."/>
            <person name="Opiyo S.O."/>
            <person name="Zuo S."/>
            <person name="Madhav S."/>
            <person name="Lee Y.-H."/>
            <person name="Wang G.-L."/>
        </authorList>
    </citation>
    <scope>NUCLEOTIDE SEQUENCE</scope>
    <source>
        <strain evidence="11">AG1-IA YN-7</strain>
    </source>
</reference>
<comment type="similarity">
    <text evidence="2 8">Belongs to the WRB/GET1 family.</text>
</comment>
<keyword evidence="7 8" id="KW-0472">Membrane</keyword>
<evidence type="ECO:0000256" key="8">
    <source>
        <dbReference type="HAMAP-Rule" id="MF_03113"/>
    </source>
</evidence>
<dbReference type="GO" id="GO:0071816">
    <property type="term" value="P:tail-anchored membrane protein insertion into ER membrane"/>
    <property type="evidence" value="ECO:0007669"/>
    <property type="project" value="InterPro"/>
</dbReference>
<feature type="compositionally biased region" description="Polar residues" evidence="9">
    <location>
        <begin position="212"/>
        <end position="221"/>
    </location>
</feature>
<evidence type="ECO:0000256" key="2">
    <source>
        <dbReference type="ARBA" id="ARBA00010799"/>
    </source>
</evidence>
<keyword evidence="3 8" id="KW-0813">Transport</keyword>
<dbReference type="PANTHER" id="PTHR42650">
    <property type="entry name" value="TAIL-ANCHORED PROTEIN INSERTION RECEPTOR WRB"/>
    <property type="match status" value="1"/>
</dbReference>
<feature type="compositionally biased region" description="Low complexity" evidence="9">
    <location>
        <begin position="195"/>
        <end position="211"/>
    </location>
</feature>
<evidence type="ECO:0000313" key="11">
    <source>
        <dbReference type="EMBL" id="KAF8684280.1"/>
    </source>
</evidence>
<evidence type="ECO:0000256" key="4">
    <source>
        <dbReference type="ARBA" id="ARBA00022692"/>
    </source>
</evidence>
<evidence type="ECO:0000256" key="3">
    <source>
        <dbReference type="ARBA" id="ARBA00022448"/>
    </source>
</evidence>
<dbReference type="GO" id="GO:0005789">
    <property type="term" value="C:endoplasmic reticulum membrane"/>
    <property type="evidence" value="ECO:0007669"/>
    <property type="project" value="UniProtKB-SubCell"/>
</dbReference>
<dbReference type="PANTHER" id="PTHR42650:SF1">
    <property type="entry name" value="GUIDED ENTRY OF TAIL-ANCHORED PROTEINS FACTOR 1"/>
    <property type="match status" value="1"/>
</dbReference>
<dbReference type="HAMAP" id="MF_03113">
    <property type="entry name" value="Get1"/>
    <property type="match status" value="1"/>
</dbReference>
<keyword evidence="4 8" id="KW-0812">Transmembrane</keyword>
<keyword evidence="5 8" id="KW-0256">Endoplasmic reticulum</keyword>
<proteinExistence type="inferred from homology"/>
<keyword evidence="10" id="KW-0732">Signal</keyword>
<comment type="caution">
    <text evidence="11">The sequence shown here is derived from an EMBL/GenBank/DDBJ whole genome shotgun (WGS) entry which is preliminary data.</text>
</comment>
<feature type="region of interest" description="Disordered" evidence="9">
    <location>
        <begin position="190"/>
        <end position="236"/>
    </location>
</feature>
<evidence type="ECO:0000256" key="9">
    <source>
        <dbReference type="SAM" id="MobiDB-lite"/>
    </source>
</evidence>
<comment type="subcellular location">
    <subcellularLocation>
        <location evidence="1">Endoplasmic reticulum membrane</location>
        <topology evidence="1">Multi-pass membrane protein</topology>
    </subcellularLocation>
</comment>
<dbReference type="InterPro" id="IPR027538">
    <property type="entry name" value="Get1_fungi"/>
</dbReference>
<dbReference type="InterPro" id="IPR029012">
    <property type="entry name" value="Helix_hairpin_bin_sf"/>
</dbReference>
<feature type="chain" id="PRO_5034695856" evidence="10">
    <location>
        <begin position="20"/>
        <end position="897"/>
    </location>
</feature>
<dbReference type="GO" id="GO:0043495">
    <property type="term" value="F:protein-membrane adaptor activity"/>
    <property type="evidence" value="ECO:0007669"/>
    <property type="project" value="TreeGrafter"/>
</dbReference>
<organism evidence="11 12">
    <name type="scientific">Rhizoctonia solani</name>
    <dbReference type="NCBI Taxonomy" id="456999"/>
    <lineage>
        <taxon>Eukaryota</taxon>
        <taxon>Fungi</taxon>
        <taxon>Dikarya</taxon>
        <taxon>Basidiomycota</taxon>
        <taxon>Agaricomycotina</taxon>
        <taxon>Agaricomycetes</taxon>
        <taxon>Cantharellales</taxon>
        <taxon>Ceratobasidiaceae</taxon>
        <taxon>Rhizoctonia</taxon>
    </lineage>
</organism>
<dbReference type="Gene3D" id="1.10.287.660">
    <property type="entry name" value="Helix hairpin bin"/>
    <property type="match status" value="1"/>
</dbReference>
<dbReference type="Proteomes" id="UP000650582">
    <property type="component" value="Unassembled WGS sequence"/>
</dbReference>
<feature type="topological domain" description="Cytoplasmic" evidence="8">
    <location>
        <begin position="172"/>
        <end position="897"/>
    </location>
</feature>
<evidence type="ECO:0000256" key="6">
    <source>
        <dbReference type="ARBA" id="ARBA00022989"/>
    </source>
</evidence>
<dbReference type="InterPro" id="IPR028945">
    <property type="entry name" value="Get1"/>
</dbReference>
<evidence type="ECO:0000256" key="5">
    <source>
        <dbReference type="ARBA" id="ARBA00022824"/>
    </source>
</evidence>
<feature type="signal peptide" evidence="10">
    <location>
        <begin position="1"/>
        <end position="19"/>
    </location>
</feature>
<accession>A0A8H7HFH4</accession>
<feature type="topological domain" description="Lumenal" evidence="8">
    <location>
        <begin position="1"/>
        <end position="3"/>
    </location>
</feature>
<name>A0A8H7HFH4_9AGAM</name>
<dbReference type="EMBL" id="JACYCC010000033">
    <property type="protein sequence ID" value="KAF8684280.1"/>
    <property type="molecule type" value="Genomic_DNA"/>
</dbReference>
<protein>
    <submittedName>
        <fullName evidence="11">Protein GET1</fullName>
    </submittedName>
</protein>
<feature type="region of interest" description="Disordered" evidence="9">
    <location>
        <begin position="350"/>
        <end position="373"/>
    </location>
</feature>
<gene>
    <name evidence="8" type="primary">GET1</name>
    <name evidence="11" type="ORF">RHS04_01604</name>
</gene>
<feature type="compositionally biased region" description="Basic and acidic residues" evidence="9">
    <location>
        <begin position="222"/>
        <end position="236"/>
    </location>
</feature>
<evidence type="ECO:0000256" key="7">
    <source>
        <dbReference type="ARBA" id="ARBA00023136"/>
    </source>
</evidence>
<sequence length="897" mass="100867">MSILLTIFVLVFLTELVRWIGKSVLLELVGYKCKALSTIFLKSTVDRQRTLRADVLAAKRDLLQTSSQDQFAKWAKLRRRVDRGLAELDTINSTLASARTSFSVKFSTVLWVCTTGAQFFIGWWYGRSAVFYLPPGWMGPATWWLSLPFAPRGSVSCGVWQMACQRVLRIIERLVRDAFVKHENPSILVEDHDSTSASPSPSSRAEKPSSSFDDTPGNNTSADEKSTGTASARDRDRAELRARLAARQSARAANGEQAFFLDRSTTMGTRGFLAYRHKGASFEHDRYFRTHNLCSQGNIIVYTSTMTLIQAFLPVDLFGLTKGGGAEWIDKITKALEDKEKRIRLLTDNPFPFKDEDNSDEETGRDEASKDRSILGDSDRSWTLGAAFIEWTYVFDFDDRVFTVNGAVNFRFDNMPPRKRRPHGFSLTDYLESFVRVKIPEKHIKILKPWPPPRFDTIQAESQYRQLEPRTVPLSEWGCPSWDILTTSQHLASSLVKTLVHDYSDELALAHYPSVWHKIGLFCWQVANAAAPSHLICPPLDATPKSSSLYVRADLVKHTGTTDPKVVQAHIGGKGTLGCYCWFRGCLVTFCPRLNEPVYMAHHVCQMVENLRKKGRTSGIGIIMSGWHVIAVAVDGPTVRQSPVLDLHDGDQLGEGVLMLMHLLSPTLTVAKTPWASESLDRQSVATFRLPHDVLQQIIHLTDWDTYVSLSFVSRYFRSVYLAYPRVGDSILLGYESGTNSEPVFKVKTNGSPCSTLARLVRIESNVDNRLPLWRYNSKCYMNCVLRPGLAGTFQYLQSGTGLSDNTIAAKEKNFFGHGVPRALFKDVVGGDKYPEMRIQAVNGVWKMVGMSKAGISKGRLLREPMLSQNWSERMTGFDPEDLRELSEVEGGWYLSE</sequence>
<dbReference type="GO" id="GO:0043529">
    <property type="term" value="C:GET complex"/>
    <property type="evidence" value="ECO:0007669"/>
    <property type="project" value="InterPro"/>
</dbReference>
<evidence type="ECO:0000256" key="10">
    <source>
        <dbReference type="SAM" id="SignalP"/>
    </source>
</evidence>
<dbReference type="Pfam" id="PF04420">
    <property type="entry name" value="CHD5"/>
    <property type="match status" value="1"/>
</dbReference>
<evidence type="ECO:0000256" key="1">
    <source>
        <dbReference type="ARBA" id="ARBA00004477"/>
    </source>
</evidence>
<evidence type="ECO:0000313" key="12">
    <source>
        <dbReference type="Proteomes" id="UP000650582"/>
    </source>
</evidence>
<comment type="caution">
    <text evidence="8">Lacks conserved residue(s) required for the propagation of feature annotation.</text>
</comment>